<keyword evidence="17" id="KW-1185">Reference proteome</keyword>
<evidence type="ECO:0000256" key="11">
    <source>
        <dbReference type="ARBA" id="ARBA00047605"/>
    </source>
</evidence>
<dbReference type="PROSITE" id="PS00098">
    <property type="entry name" value="THIOLASE_1"/>
    <property type="match status" value="1"/>
</dbReference>
<evidence type="ECO:0000256" key="5">
    <source>
        <dbReference type="ARBA" id="ARBA00022832"/>
    </source>
</evidence>
<dbReference type="InterPro" id="IPR020617">
    <property type="entry name" value="Thiolase_C"/>
</dbReference>
<dbReference type="NCBIfam" id="TIGR01930">
    <property type="entry name" value="AcCoA-C-Actrans"/>
    <property type="match status" value="1"/>
</dbReference>
<feature type="active site" description="Proton acceptor" evidence="12">
    <location>
        <position position="384"/>
    </location>
</feature>
<comment type="pathway">
    <text evidence="2">Lipid metabolism; fatty acid metabolism.</text>
</comment>
<dbReference type="SUPFAM" id="SSF53901">
    <property type="entry name" value="Thiolase-like"/>
    <property type="match status" value="2"/>
</dbReference>
<evidence type="ECO:0000259" key="15">
    <source>
        <dbReference type="Pfam" id="PF02803"/>
    </source>
</evidence>
<evidence type="ECO:0000256" key="6">
    <source>
        <dbReference type="ARBA" id="ARBA00022946"/>
    </source>
</evidence>
<dbReference type="PANTHER" id="PTHR43853">
    <property type="entry name" value="3-KETOACYL-COA THIOLASE, PEROXISOMAL"/>
    <property type="match status" value="1"/>
</dbReference>
<evidence type="ECO:0000256" key="7">
    <source>
        <dbReference type="ARBA" id="ARBA00023098"/>
    </source>
</evidence>
<dbReference type="CDD" id="cd00751">
    <property type="entry name" value="thiolase"/>
    <property type="match status" value="1"/>
</dbReference>
<evidence type="ECO:0000256" key="3">
    <source>
        <dbReference type="ARBA" id="ARBA00010982"/>
    </source>
</evidence>
<evidence type="ECO:0000256" key="2">
    <source>
        <dbReference type="ARBA" id="ARBA00004872"/>
    </source>
</evidence>
<evidence type="ECO:0000256" key="4">
    <source>
        <dbReference type="ARBA" id="ARBA00022679"/>
    </source>
</evidence>
<proteinExistence type="inferred from homology"/>
<dbReference type="EMBL" id="CAHR02000289">
    <property type="protein sequence ID" value="CCG84697.1"/>
    <property type="molecule type" value="Genomic_DNA"/>
</dbReference>
<comment type="catalytic activity">
    <reaction evidence="11">
        <text>an acyl-CoA + acetyl-CoA = a 3-oxoacyl-CoA + CoA</text>
        <dbReference type="Rhea" id="RHEA:21564"/>
        <dbReference type="ChEBI" id="CHEBI:57287"/>
        <dbReference type="ChEBI" id="CHEBI:57288"/>
        <dbReference type="ChEBI" id="CHEBI:58342"/>
        <dbReference type="ChEBI" id="CHEBI:90726"/>
        <dbReference type="EC" id="2.3.1.16"/>
    </reaction>
</comment>
<dbReference type="InterPro" id="IPR020615">
    <property type="entry name" value="Thiolase_acyl_enz_int_AS"/>
</dbReference>
<dbReference type="InterPro" id="IPR016039">
    <property type="entry name" value="Thiolase-like"/>
</dbReference>
<dbReference type="Pfam" id="PF02803">
    <property type="entry name" value="Thiolase_C"/>
    <property type="match status" value="1"/>
</dbReference>
<evidence type="ECO:0000259" key="14">
    <source>
        <dbReference type="Pfam" id="PF00108"/>
    </source>
</evidence>
<dbReference type="STRING" id="1097556.R4XGD5"/>
<dbReference type="Pfam" id="PF00108">
    <property type="entry name" value="Thiolase_N"/>
    <property type="match status" value="1"/>
</dbReference>
<comment type="similarity">
    <text evidence="3 13">Belongs to the thiolase-like superfamily. Thiolase family.</text>
</comment>
<accession>R4XGD5</accession>
<dbReference type="Proteomes" id="UP000013776">
    <property type="component" value="Unassembled WGS sequence"/>
</dbReference>
<dbReference type="GO" id="GO:0010124">
    <property type="term" value="P:phenylacetate catabolic process"/>
    <property type="evidence" value="ECO:0007669"/>
    <property type="project" value="TreeGrafter"/>
</dbReference>
<dbReference type="InterPro" id="IPR020613">
    <property type="entry name" value="Thiolase_CS"/>
</dbReference>
<keyword evidence="8" id="KW-0576">Peroxisome</keyword>
<dbReference type="Gene3D" id="3.40.47.10">
    <property type="match status" value="2"/>
</dbReference>
<evidence type="ECO:0000256" key="10">
    <source>
        <dbReference type="ARBA" id="ARBA00024073"/>
    </source>
</evidence>
<dbReference type="GO" id="GO:0006635">
    <property type="term" value="P:fatty acid beta-oxidation"/>
    <property type="evidence" value="ECO:0007669"/>
    <property type="project" value="TreeGrafter"/>
</dbReference>
<dbReference type="PROSITE" id="PS00099">
    <property type="entry name" value="THIOLASE_3"/>
    <property type="match status" value="1"/>
</dbReference>
<dbReference type="InterPro" id="IPR002155">
    <property type="entry name" value="Thiolase"/>
</dbReference>
<evidence type="ECO:0000256" key="12">
    <source>
        <dbReference type="PIRSR" id="PIRSR000429-1"/>
    </source>
</evidence>
<dbReference type="InterPro" id="IPR020616">
    <property type="entry name" value="Thiolase_N"/>
</dbReference>
<dbReference type="PANTHER" id="PTHR43853:SF8">
    <property type="entry name" value="3-KETOACYL-COA THIOLASE, PEROXISOMAL"/>
    <property type="match status" value="1"/>
</dbReference>
<protein>
    <recommendedName>
        <fullName evidence="10">acetyl-CoA C-acyltransferase</fullName>
        <ecNumber evidence="10">2.3.1.16</ecNumber>
    </recommendedName>
</protein>
<feature type="domain" description="Thiolase N-terminal" evidence="14">
    <location>
        <begin position="28"/>
        <end position="298"/>
    </location>
</feature>
<dbReference type="AlphaFoldDB" id="R4XGD5"/>
<evidence type="ECO:0000256" key="1">
    <source>
        <dbReference type="ARBA" id="ARBA00004275"/>
    </source>
</evidence>
<dbReference type="GO" id="GO:0003988">
    <property type="term" value="F:acetyl-CoA C-acyltransferase activity"/>
    <property type="evidence" value="ECO:0007669"/>
    <property type="project" value="UniProtKB-EC"/>
</dbReference>
<comment type="subcellular location">
    <subcellularLocation>
        <location evidence="1">Peroxisome</location>
    </subcellularLocation>
</comment>
<dbReference type="OrthoDB" id="5404651at2759"/>
<dbReference type="VEuPathDB" id="FungiDB:TAPDE_005208"/>
<dbReference type="PIRSF" id="PIRSF000429">
    <property type="entry name" value="Ac-CoA_Ac_transf"/>
    <property type="match status" value="1"/>
</dbReference>
<keyword evidence="4 13" id="KW-0808">Transferase</keyword>
<keyword evidence="9 13" id="KW-0012">Acyltransferase</keyword>
<evidence type="ECO:0000313" key="17">
    <source>
        <dbReference type="Proteomes" id="UP000013776"/>
    </source>
</evidence>
<sequence>MTSRLAQVASHLGLGGKGQLTSKNADDVVIVSAVRTPITRGGKGGLKDTNVEDLLAVVLKAVLDKTGIDPKLIEDIAVGSVLSPGRPTYHLRISRLNSLGGGATLFRAGSFVAGIPNTCALNALNRQCSSGLQAVVQIAHEIQSGMIEIGIGAGAESMTTNYGAGAMGSISEACEANPEAADCTVPMGITSENVAREYNVSREDQDRFAAESYRRAEAAQKSGLFDEEIVPVKAKFTDPKTGEEKELLVTKDDGIRAGTTFESLQKLKPAFSKDGATHAGNASQVSDGAAAVLLMKRSKAQELNLPIIGKYCHAAVVGVPPRVMGIGPAFAIPAVLKKANITTDDVDIFEINEAFASQALMSCRTLNLDMTKVNPKGGAIAFGHPLGCTGARQISTLLTELKRTDKKIGITSMCIGTGMGMAAVFVSEA</sequence>
<feature type="active site" description="Acyl-thioester intermediate" evidence="12">
    <location>
        <position position="128"/>
    </location>
</feature>
<evidence type="ECO:0000256" key="9">
    <source>
        <dbReference type="ARBA" id="ARBA00023315"/>
    </source>
</evidence>
<name>R4XGD5_TAPDE</name>
<reference evidence="16 17" key="1">
    <citation type="journal article" date="2013" name="MBio">
        <title>Genome sequencing of the plant pathogen Taphrina deformans, the causal agent of peach leaf curl.</title>
        <authorList>
            <person name="Cisse O.H."/>
            <person name="Almeida J.M.G.C.F."/>
            <person name="Fonseca A."/>
            <person name="Kumar A.A."/>
            <person name="Salojaervi J."/>
            <person name="Overmyer K."/>
            <person name="Hauser P.M."/>
            <person name="Pagni M."/>
        </authorList>
    </citation>
    <scope>NUCLEOTIDE SEQUENCE [LARGE SCALE GENOMIC DNA]</scope>
    <source>
        <strain evidence="17">PYCC 5710 / ATCC 11124 / CBS 356.35 / IMI 108563 / JCM 9778 / NBRC 8474</strain>
    </source>
</reference>
<feature type="active site" description="Proton acceptor" evidence="12">
    <location>
        <position position="414"/>
    </location>
</feature>
<dbReference type="PROSITE" id="PS00737">
    <property type="entry name" value="THIOLASE_2"/>
    <property type="match status" value="1"/>
</dbReference>
<gene>
    <name evidence="16" type="ORF">TAPDE_005208</name>
</gene>
<keyword evidence="5" id="KW-0276">Fatty acid metabolism</keyword>
<evidence type="ECO:0000256" key="8">
    <source>
        <dbReference type="ARBA" id="ARBA00023140"/>
    </source>
</evidence>
<dbReference type="GO" id="GO:0005777">
    <property type="term" value="C:peroxisome"/>
    <property type="evidence" value="ECO:0007669"/>
    <property type="project" value="UniProtKB-SubCell"/>
</dbReference>
<evidence type="ECO:0000256" key="13">
    <source>
        <dbReference type="RuleBase" id="RU003557"/>
    </source>
</evidence>
<organism evidence="16 17">
    <name type="scientific">Taphrina deformans (strain PYCC 5710 / ATCC 11124 / CBS 356.35 / IMI 108563 / JCM 9778 / NBRC 8474)</name>
    <name type="common">Peach leaf curl fungus</name>
    <name type="synonym">Lalaria deformans</name>
    <dbReference type="NCBI Taxonomy" id="1097556"/>
    <lineage>
        <taxon>Eukaryota</taxon>
        <taxon>Fungi</taxon>
        <taxon>Dikarya</taxon>
        <taxon>Ascomycota</taxon>
        <taxon>Taphrinomycotina</taxon>
        <taxon>Taphrinomycetes</taxon>
        <taxon>Taphrinales</taxon>
        <taxon>Taphrinaceae</taxon>
        <taxon>Taphrina</taxon>
    </lineage>
</organism>
<dbReference type="eggNOG" id="KOG1389">
    <property type="taxonomic scope" value="Eukaryota"/>
</dbReference>
<evidence type="ECO:0000313" key="16">
    <source>
        <dbReference type="EMBL" id="CCG84697.1"/>
    </source>
</evidence>
<comment type="caution">
    <text evidence="16">The sequence shown here is derived from an EMBL/GenBank/DDBJ whole genome shotgun (WGS) entry which is preliminary data.</text>
</comment>
<feature type="domain" description="Thiolase C-terminal" evidence="15">
    <location>
        <begin position="307"/>
        <end position="425"/>
    </location>
</feature>
<keyword evidence="7" id="KW-0443">Lipid metabolism</keyword>
<dbReference type="InterPro" id="IPR050215">
    <property type="entry name" value="Thiolase-like_sf_Thiolase"/>
</dbReference>
<dbReference type="InterPro" id="IPR020610">
    <property type="entry name" value="Thiolase_AS"/>
</dbReference>
<dbReference type="EC" id="2.3.1.16" evidence="10"/>
<keyword evidence="6" id="KW-0809">Transit peptide</keyword>